<dbReference type="PANTHER" id="PTHR33802">
    <property type="entry name" value="SI:CH211-161H7.5-RELATED"/>
    <property type="match status" value="1"/>
</dbReference>
<feature type="transmembrane region" description="Helical" evidence="1">
    <location>
        <begin position="213"/>
        <end position="229"/>
    </location>
</feature>
<organism evidence="2 3">
    <name type="scientific">Sulfitobacter marinus</name>
    <dbReference type="NCBI Taxonomy" id="394264"/>
    <lineage>
        <taxon>Bacteria</taxon>
        <taxon>Pseudomonadati</taxon>
        <taxon>Pseudomonadota</taxon>
        <taxon>Alphaproteobacteria</taxon>
        <taxon>Rhodobacterales</taxon>
        <taxon>Roseobacteraceae</taxon>
        <taxon>Sulfitobacter</taxon>
    </lineage>
</organism>
<dbReference type="PANTHER" id="PTHR33802:SF1">
    <property type="entry name" value="XK-RELATED PROTEIN"/>
    <property type="match status" value="1"/>
</dbReference>
<feature type="transmembrane region" description="Helical" evidence="1">
    <location>
        <begin position="160"/>
        <end position="181"/>
    </location>
</feature>
<dbReference type="STRING" id="394264.SAMN04488040_0353"/>
<dbReference type="Proteomes" id="UP000199239">
    <property type="component" value="Unassembled WGS sequence"/>
</dbReference>
<keyword evidence="3" id="KW-1185">Reference proteome</keyword>
<sequence length="235" mass="24950">MARPLTAFVTFLLAIGFAASPFFVTSFAGFDPNQFPVPQVSPPVQPAGYAFSIWGVIYLWLITGMGWGLWKAREDFTWHDMRMPLAVSLFIGCFWLAVANASPVWASVLIWGMLIAALVALFEAPDGDRWFAALPVGLYAGWLSAASCVSLGLLAAGYGWVGAETAALIFVSLAIVIAAAVQSTLMRAPTYGVAVIWALSAVVVQNYATTPSVAALAAGGAIALLLPTFKSWRKA</sequence>
<gene>
    <name evidence="2" type="ORF">SAMN04488040_0353</name>
</gene>
<protein>
    <submittedName>
        <fullName evidence="2">TspO/MBR family protein</fullName>
    </submittedName>
</protein>
<proteinExistence type="predicted"/>
<keyword evidence="1" id="KW-1133">Transmembrane helix</keyword>
<dbReference type="AlphaFoldDB" id="A0A1I6PV36"/>
<feature type="transmembrane region" description="Helical" evidence="1">
    <location>
        <begin position="52"/>
        <end position="70"/>
    </location>
</feature>
<dbReference type="OrthoDB" id="5189031at2"/>
<evidence type="ECO:0000256" key="1">
    <source>
        <dbReference type="SAM" id="Phobius"/>
    </source>
</evidence>
<dbReference type="EMBL" id="FPAJ01000001">
    <property type="protein sequence ID" value="SFS44064.1"/>
    <property type="molecule type" value="Genomic_DNA"/>
</dbReference>
<feature type="transmembrane region" description="Helical" evidence="1">
    <location>
        <begin position="131"/>
        <end position="154"/>
    </location>
</feature>
<keyword evidence="1" id="KW-0472">Membrane</keyword>
<accession>A0A1I6PV36</accession>
<keyword evidence="1" id="KW-0812">Transmembrane</keyword>
<reference evidence="3" key="1">
    <citation type="submission" date="2016-10" db="EMBL/GenBank/DDBJ databases">
        <authorList>
            <person name="Varghese N."/>
            <person name="Submissions S."/>
        </authorList>
    </citation>
    <scope>NUCLEOTIDE SEQUENCE [LARGE SCALE GENOMIC DNA]</scope>
    <source>
        <strain evidence="3">DSM 23422</strain>
    </source>
</reference>
<name>A0A1I6PV36_9RHOB</name>
<dbReference type="RefSeq" id="WP_093914625.1">
    <property type="nucleotide sequence ID" value="NZ_FPAJ01000001.1"/>
</dbReference>
<evidence type="ECO:0000313" key="3">
    <source>
        <dbReference type="Proteomes" id="UP000199239"/>
    </source>
</evidence>
<evidence type="ECO:0000313" key="2">
    <source>
        <dbReference type="EMBL" id="SFS44064.1"/>
    </source>
</evidence>